<dbReference type="InterPro" id="IPR050951">
    <property type="entry name" value="Retrovirus_Pol_polyprotein"/>
</dbReference>
<dbReference type="Gene3D" id="3.10.10.10">
    <property type="entry name" value="HIV Type 1 Reverse Transcriptase, subunit A, domain 1"/>
    <property type="match status" value="1"/>
</dbReference>
<dbReference type="AlphaFoldDB" id="A0A9Q3PIU6"/>
<sequence length="442" mass="50925">MDFMKCFRHNGVKPNSIKPLKIICHMGIYEYTRMPFGIKNAPAHFKRMMDTIFQEEILEGWMVVYNDDIIIYSETWEDHVQSIDRVLSKCTPINLKISLRKCNFGQQELLALGHKVSGLSLAIDQNKVAAVLQKPVPKSIKEMQSFLGFASYYRNHIKNFAHITSSLYKLCSKDVVFEITKERRDAYERIKHELTNAPVLILPDFELPFKLYIDAACSQGLGAALHQRQIVDGEPREGVICYISRQLKDSEARYGATQTECLCLVWALEKLHYYLEGAVFEVYTDCTALKSLQNIKTTNRHMLRWQIAIQEYRGNMNIIYKGGKSHTNADGLSRWPLDNVKSNLAYDSEVEAKIPIHFMEIDRRKNFRFSEWAPEHVTLDSENIASEGTETPILGISSSELHNEFFSAVLKSYAKHKQCGILLQLLQQKYRSPELESQLEEP</sequence>
<comment type="caution">
    <text evidence="8">The sequence shown here is derived from an EMBL/GenBank/DDBJ whole genome shotgun (WGS) entry which is preliminary data.</text>
</comment>
<dbReference type="InterPro" id="IPR043502">
    <property type="entry name" value="DNA/RNA_pol_sf"/>
</dbReference>
<dbReference type="FunFam" id="3.30.70.270:FF:000020">
    <property type="entry name" value="Transposon Tf2-6 polyprotein-like Protein"/>
    <property type="match status" value="1"/>
</dbReference>
<protein>
    <recommendedName>
        <fullName evidence="7">Reverse transcriptase domain-containing protein</fullName>
    </recommendedName>
</protein>
<dbReference type="Pfam" id="PF17917">
    <property type="entry name" value="RT_RNaseH"/>
    <property type="match status" value="1"/>
</dbReference>
<evidence type="ECO:0000313" key="8">
    <source>
        <dbReference type="EMBL" id="MBW0561921.1"/>
    </source>
</evidence>
<keyword evidence="4" id="KW-0255">Endonuclease</keyword>
<dbReference type="Gene3D" id="3.30.70.270">
    <property type="match status" value="2"/>
</dbReference>
<evidence type="ECO:0000256" key="2">
    <source>
        <dbReference type="ARBA" id="ARBA00022695"/>
    </source>
</evidence>
<gene>
    <name evidence="8" type="ORF">O181_101636</name>
</gene>
<keyword evidence="6" id="KW-0695">RNA-directed DNA polymerase</keyword>
<dbReference type="GO" id="GO:0003964">
    <property type="term" value="F:RNA-directed DNA polymerase activity"/>
    <property type="evidence" value="ECO:0007669"/>
    <property type="project" value="UniProtKB-KW"/>
</dbReference>
<feature type="domain" description="Reverse transcriptase" evidence="7">
    <location>
        <begin position="1"/>
        <end position="116"/>
    </location>
</feature>
<reference evidence="8" key="1">
    <citation type="submission" date="2021-03" db="EMBL/GenBank/DDBJ databases">
        <title>Draft genome sequence of rust myrtle Austropuccinia psidii MF-1, a brazilian biotype.</title>
        <authorList>
            <person name="Quecine M.C."/>
            <person name="Pachon D.M.R."/>
            <person name="Bonatelli M.L."/>
            <person name="Correr F.H."/>
            <person name="Franceschini L.M."/>
            <person name="Leite T.F."/>
            <person name="Margarido G.R.A."/>
            <person name="Almeida C.A."/>
            <person name="Ferrarezi J.A."/>
            <person name="Labate C.A."/>
        </authorList>
    </citation>
    <scope>NUCLEOTIDE SEQUENCE</scope>
    <source>
        <strain evidence="8">MF-1</strain>
    </source>
</reference>
<evidence type="ECO:0000256" key="5">
    <source>
        <dbReference type="ARBA" id="ARBA00022801"/>
    </source>
</evidence>
<dbReference type="CDD" id="cd01647">
    <property type="entry name" value="RT_LTR"/>
    <property type="match status" value="1"/>
</dbReference>
<name>A0A9Q3PIU6_9BASI</name>
<keyword evidence="3" id="KW-0540">Nuclease</keyword>
<proteinExistence type="predicted"/>
<keyword evidence="2" id="KW-0548">Nucleotidyltransferase</keyword>
<dbReference type="Proteomes" id="UP000765509">
    <property type="component" value="Unassembled WGS sequence"/>
</dbReference>
<dbReference type="Pfam" id="PF00078">
    <property type="entry name" value="RVT_1"/>
    <property type="match status" value="1"/>
</dbReference>
<evidence type="ECO:0000313" key="9">
    <source>
        <dbReference type="Proteomes" id="UP000765509"/>
    </source>
</evidence>
<keyword evidence="9" id="KW-1185">Reference proteome</keyword>
<feature type="non-terminal residue" evidence="8">
    <location>
        <position position="442"/>
    </location>
</feature>
<evidence type="ECO:0000256" key="3">
    <source>
        <dbReference type="ARBA" id="ARBA00022722"/>
    </source>
</evidence>
<dbReference type="GO" id="GO:0016787">
    <property type="term" value="F:hydrolase activity"/>
    <property type="evidence" value="ECO:0007669"/>
    <property type="project" value="UniProtKB-KW"/>
</dbReference>
<dbReference type="SUPFAM" id="SSF56672">
    <property type="entry name" value="DNA/RNA polymerases"/>
    <property type="match status" value="1"/>
</dbReference>
<dbReference type="GO" id="GO:0004519">
    <property type="term" value="F:endonuclease activity"/>
    <property type="evidence" value="ECO:0007669"/>
    <property type="project" value="UniProtKB-KW"/>
</dbReference>
<keyword evidence="1" id="KW-0808">Transferase</keyword>
<evidence type="ECO:0000256" key="6">
    <source>
        <dbReference type="ARBA" id="ARBA00022918"/>
    </source>
</evidence>
<evidence type="ECO:0000259" key="7">
    <source>
        <dbReference type="PROSITE" id="PS50878"/>
    </source>
</evidence>
<dbReference type="CDD" id="cd09274">
    <property type="entry name" value="RNase_HI_RT_Ty3"/>
    <property type="match status" value="1"/>
</dbReference>
<dbReference type="InterPro" id="IPR000477">
    <property type="entry name" value="RT_dom"/>
</dbReference>
<evidence type="ECO:0000256" key="1">
    <source>
        <dbReference type="ARBA" id="ARBA00022679"/>
    </source>
</evidence>
<dbReference type="EMBL" id="AVOT02071724">
    <property type="protein sequence ID" value="MBW0561921.1"/>
    <property type="molecule type" value="Genomic_DNA"/>
</dbReference>
<dbReference type="PANTHER" id="PTHR37984:SF5">
    <property type="entry name" value="PROTEIN NYNRIN-LIKE"/>
    <property type="match status" value="1"/>
</dbReference>
<dbReference type="InterPro" id="IPR043128">
    <property type="entry name" value="Rev_trsase/Diguanyl_cyclase"/>
</dbReference>
<dbReference type="OrthoDB" id="7758077at2759"/>
<accession>A0A9Q3PIU6</accession>
<evidence type="ECO:0000256" key="4">
    <source>
        <dbReference type="ARBA" id="ARBA00022759"/>
    </source>
</evidence>
<dbReference type="InterPro" id="IPR041373">
    <property type="entry name" value="RT_RNaseH"/>
</dbReference>
<dbReference type="PROSITE" id="PS50878">
    <property type="entry name" value="RT_POL"/>
    <property type="match status" value="1"/>
</dbReference>
<dbReference type="PANTHER" id="PTHR37984">
    <property type="entry name" value="PROTEIN CBG26694"/>
    <property type="match status" value="1"/>
</dbReference>
<organism evidence="8 9">
    <name type="scientific">Austropuccinia psidii MF-1</name>
    <dbReference type="NCBI Taxonomy" id="1389203"/>
    <lineage>
        <taxon>Eukaryota</taxon>
        <taxon>Fungi</taxon>
        <taxon>Dikarya</taxon>
        <taxon>Basidiomycota</taxon>
        <taxon>Pucciniomycotina</taxon>
        <taxon>Pucciniomycetes</taxon>
        <taxon>Pucciniales</taxon>
        <taxon>Sphaerophragmiaceae</taxon>
        <taxon>Austropuccinia</taxon>
    </lineage>
</organism>
<keyword evidence="5" id="KW-0378">Hydrolase</keyword>